<accession>A0A6V7RYT4</accession>
<dbReference type="NCBIfam" id="TIGR01599">
    <property type="entry name" value="PYST-A"/>
    <property type="match status" value="1"/>
</dbReference>
<organism evidence="2 3">
    <name type="scientific">Plasmodium vinckei lentum</name>
    <dbReference type="NCBI Taxonomy" id="138297"/>
    <lineage>
        <taxon>Eukaryota</taxon>
        <taxon>Sar</taxon>
        <taxon>Alveolata</taxon>
        <taxon>Apicomplexa</taxon>
        <taxon>Aconoidasida</taxon>
        <taxon>Haemosporida</taxon>
        <taxon>Plasmodiidae</taxon>
        <taxon>Plasmodium</taxon>
        <taxon>Plasmodium (Vinckeia)</taxon>
    </lineage>
</organism>
<feature type="signal peptide" evidence="1">
    <location>
        <begin position="1"/>
        <end position="25"/>
    </location>
</feature>
<proteinExistence type="predicted"/>
<dbReference type="AlphaFoldDB" id="A0A6V7RYT4"/>
<keyword evidence="1" id="KW-0732">Signal</keyword>
<reference evidence="2 3" key="1">
    <citation type="submission" date="2020-08" db="EMBL/GenBank/DDBJ databases">
        <authorList>
            <person name="Ramaprasad A."/>
        </authorList>
    </citation>
    <scope>NUCLEOTIDE SEQUENCE [LARGE SCALE GENOMIC DNA]</scope>
</reference>
<name>A0A6V7RYT4_PLAVN</name>
<protein>
    <submittedName>
        <fullName evidence="2">Fam-a protein</fullName>
    </submittedName>
</protein>
<dbReference type="InterPro" id="IPR006486">
    <property type="entry name" value="PYST_A"/>
</dbReference>
<evidence type="ECO:0000313" key="2">
    <source>
        <dbReference type="EMBL" id="CAD2087415.1"/>
    </source>
</evidence>
<dbReference type="VEuPathDB" id="PlasmoDB:PVLDE_0502580"/>
<sequence>MNKFYIQIVLFLLSIFVFMNNKALASNAALIKNTQPKFKKCYPTSEEIYEKNKHLLCANPEETIEAEKLMNEVVKHLENHATSKDGYRPDADNPHNGIYSYIKKHDKYTNVEKMQYKVYGTNKYNKVISEMWDPDSNNFLEYGSVKEKIVRVYNPNLVMIQRRYKNLPLSREKYFYALVKKAQISHDTTIIAMVSPNINDHHPSNIVYYNTIIENANLFKTNIDSEDDIRKGKIGKTFVNLAGYYVQKRNTHVDVTYVASIDGRSYV</sequence>
<feature type="chain" id="PRO_5027812803" evidence="1">
    <location>
        <begin position="26"/>
        <end position="267"/>
    </location>
</feature>
<gene>
    <name evidence="2" type="ORF">PVLDE_0502580</name>
</gene>
<dbReference type="SUPFAM" id="SSF55961">
    <property type="entry name" value="Bet v1-like"/>
    <property type="match status" value="1"/>
</dbReference>
<dbReference type="Proteomes" id="UP000515308">
    <property type="component" value="Chromosome PVLDE_05"/>
</dbReference>
<dbReference type="EMBL" id="LR865367">
    <property type="protein sequence ID" value="CAD2087415.1"/>
    <property type="molecule type" value="Genomic_DNA"/>
</dbReference>
<evidence type="ECO:0000256" key="1">
    <source>
        <dbReference type="SAM" id="SignalP"/>
    </source>
</evidence>
<evidence type="ECO:0000313" key="3">
    <source>
        <dbReference type="Proteomes" id="UP000515308"/>
    </source>
</evidence>